<proteinExistence type="predicted"/>
<feature type="transmembrane region" description="Helical" evidence="1">
    <location>
        <begin position="127"/>
        <end position="150"/>
    </location>
</feature>
<keyword evidence="1" id="KW-0472">Membrane</keyword>
<dbReference type="RefSeq" id="WP_133736397.1">
    <property type="nucleotide sequence ID" value="NZ_SOAX01000004.1"/>
</dbReference>
<feature type="transmembrane region" description="Helical" evidence="1">
    <location>
        <begin position="471"/>
        <end position="496"/>
    </location>
</feature>
<evidence type="ECO:0000313" key="2">
    <source>
        <dbReference type="EMBL" id="TDT40395.1"/>
    </source>
</evidence>
<reference evidence="2 3" key="1">
    <citation type="submission" date="2019-03" db="EMBL/GenBank/DDBJ databases">
        <title>Genomic Encyclopedia of Type Strains, Phase IV (KMG-IV): sequencing the most valuable type-strain genomes for metagenomic binning, comparative biology and taxonomic classification.</title>
        <authorList>
            <person name="Goeker M."/>
        </authorList>
    </citation>
    <scope>NUCLEOTIDE SEQUENCE [LARGE SCALE GENOMIC DNA]</scope>
    <source>
        <strain evidence="2 3">DSM 15505</strain>
    </source>
</reference>
<feature type="transmembrane region" description="Helical" evidence="1">
    <location>
        <begin position="378"/>
        <end position="403"/>
    </location>
</feature>
<feature type="transmembrane region" description="Helical" evidence="1">
    <location>
        <begin position="336"/>
        <end position="358"/>
    </location>
</feature>
<keyword evidence="1" id="KW-0812">Transmembrane</keyword>
<sequence>MSPNDQQTRGSHWLDRVERAGNALPHPVTLFAMALAVVMVLSQLAVWAGWSVRKPAGASGEGELVTAEGLLESEGLWWLFSSMVENFVTFPPLGLVLVAMLGIGVAERSGLLPALLERLLRVTPDRLLAPAVVLLGILSSITLDAGYVVLPPLAAVLFHAAGRSTLAGLAAAFAGVSAGFSANLMITALDPLLAGLTEAGARILEPDYAVAVTANWWLMIASTLVLTGVGWWVTTRIVEPRQEAGADSAGEGEAGYDAGPMPERGLKAAGAAFAVTFGAVLLMILVPGGPLHGQGENFARWVEAMVPLLLVLFLVPGLAYGCFAGTITSDEDLATMLANTIAALAPYIVLAFVAAQFIEAFSYSQLGLLLAITGGKALASLAIPAPALALGFLLVAMVANLFIGSASAKYAFLAPVFVPMLMQAGLSPELTQAAYRIGDSVTNIITPLNPYWVIVLAFVQRWRPGAGIGTLVALMLPYAIAFAVVWPLLLAVWIALGIPPGPA</sequence>
<dbReference type="AlphaFoldDB" id="A0A4R7JR25"/>
<dbReference type="Proteomes" id="UP000295830">
    <property type="component" value="Unassembled WGS sequence"/>
</dbReference>
<dbReference type="EMBL" id="SOAX01000004">
    <property type="protein sequence ID" value="TDT40395.1"/>
    <property type="molecule type" value="Genomic_DNA"/>
</dbReference>
<dbReference type="GO" id="GO:0015558">
    <property type="term" value="F:secondary active p-aminobenzoyl-glutamate transmembrane transporter activity"/>
    <property type="evidence" value="ECO:0007669"/>
    <property type="project" value="InterPro"/>
</dbReference>
<dbReference type="OrthoDB" id="3314392at2"/>
<keyword evidence="3" id="KW-1185">Reference proteome</keyword>
<feature type="transmembrane region" description="Helical" evidence="1">
    <location>
        <begin position="440"/>
        <end position="459"/>
    </location>
</feature>
<feature type="transmembrane region" description="Helical" evidence="1">
    <location>
        <begin position="28"/>
        <end position="50"/>
    </location>
</feature>
<feature type="transmembrane region" description="Helical" evidence="1">
    <location>
        <begin position="214"/>
        <end position="233"/>
    </location>
</feature>
<name>A0A4R7JR25_9GAMM</name>
<dbReference type="PANTHER" id="PTHR30282:SF0">
    <property type="entry name" value="P-AMINOBENZOYL-GLUTAMATE TRANSPORT PROTEIN"/>
    <property type="match status" value="1"/>
</dbReference>
<keyword evidence="1" id="KW-1133">Transmembrane helix</keyword>
<dbReference type="GO" id="GO:1902604">
    <property type="term" value="P:p-aminobenzoyl-glutamate transmembrane transport"/>
    <property type="evidence" value="ECO:0007669"/>
    <property type="project" value="InterPro"/>
</dbReference>
<comment type="caution">
    <text evidence="2">The sequence shown here is derived from an EMBL/GenBank/DDBJ whole genome shotgun (WGS) entry which is preliminary data.</text>
</comment>
<feature type="transmembrane region" description="Helical" evidence="1">
    <location>
        <begin position="306"/>
        <end position="324"/>
    </location>
</feature>
<feature type="transmembrane region" description="Helical" evidence="1">
    <location>
        <begin position="410"/>
        <end position="428"/>
    </location>
</feature>
<gene>
    <name evidence="2" type="ORF">DES49_2161</name>
</gene>
<dbReference type="InterPro" id="IPR004697">
    <property type="entry name" value="AbgT"/>
</dbReference>
<evidence type="ECO:0000256" key="1">
    <source>
        <dbReference type="SAM" id="Phobius"/>
    </source>
</evidence>
<feature type="transmembrane region" description="Helical" evidence="1">
    <location>
        <begin position="268"/>
        <end position="286"/>
    </location>
</feature>
<dbReference type="PANTHER" id="PTHR30282">
    <property type="entry name" value="P-AMINOBENZOYL GLUTAMATE TRANSPORTER"/>
    <property type="match status" value="1"/>
</dbReference>
<feature type="transmembrane region" description="Helical" evidence="1">
    <location>
        <begin position="87"/>
        <end position="106"/>
    </location>
</feature>
<protein>
    <submittedName>
        <fullName evidence="2">Aminobenzoyl-glutamate transport protein</fullName>
    </submittedName>
</protein>
<accession>A0A4R7JR25</accession>
<evidence type="ECO:0000313" key="3">
    <source>
        <dbReference type="Proteomes" id="UP000295830"/>
    </source>
</evidence>
<organism evidence="2 3">
    <name type="scientific">Halospina denitrificans</name>
    <dbReference type="NCBI Taxonomy" id="332522"/>
    <lineage>
        <taxon>Bacteria</taxon>
        <taxon>Pseudomonadati</taxon>
        <taxon>Pseudomonadota</taxon>
        <taxon>Gammaproteobacteria</taxon>
        <taxon>Halospina</taxon>
    </lineage>
</organism>
<dbReference type="Pfam" id="PF03806">
    <property type="entry name" value="ABG_transport"/>
    <property type="match status" value="1"/>
</dbReference>